<name>A0A317XJX2_9BASI</name>
<gene>
    <name evidence="2" type="ORF">BCV70DRAFT_49999</name>
</gene>
<organism evidence="2 3">
    <name type="scientific">Testicularia cyperi</name>
    <dbReference type="NCBI Taxonomy" id="1882483"/>
    <lineage>
        <taxon>Eukaryota</taxon>
        <taxon>Fungi</taxon>
        <taxon>Dikarya</taxon>
        <taxon>Basidiomycota</taxon>
        <taxon>Ustilaginomycotina</taxon>
        <taxon>Ustilaginomycetes</taxon>
        <taxon>Ustilaginales</taxon>
        <taxon>Anthracoideaceae</taxon>
        <taxon>Testicularia</taxon>
    </lineage>
</organism>
<accession>A0A317XJX2</accession>
<feature type="region of interest" description="Disordered" evidence="1">
    <location>
        <begin position="29"/>
        <end position="68"/>
    </location>
</feature>
<keyword evidence="3" id="KW-1185">Reference proteome</keyword>
<evidence type="ECO:0000313" key="2">
    <source>
        <dbReference type="EMBL" id="PWY97580.1"/>
    </source>
</evidence>
<evidence type="ECO:0000313" key="3">
    <source>
        <dbReference type="Proteomes" id="UP000246740"/>
    </source>
</evidence>
<sequence length="140" mass="15497">MVAQFRSTCFSALLEIVWKRDRRAKCSACSADLHQPPTGQTPEPTPRARSASPASTKGRATTSAASYISNRPEIDRSGKVGARQGIWTNTKDVDNVHTHRPVITGHTGPQHLFCRWLRVCSPCGEVRRLLMLVMLVICDL</sequence>
<evidence type="ECO:0000256" key="1">
    <source>
        <dbReference type="SAM" id="MobiDB-lite"/>
    </source>
</evidence>
<dbReference type="AlphaFoldDB" id="A0A317XJX2"/>
<proteinExistence type="predicted"/>
<reference evidence="2 3" key="1">
    <citation type="journal article" date="2018" name="Mol. Biol. Evol.">
        <title>Broad Genomic Sampling Reveals a Smut Pathogenic Ancestry of the Fungal Clade Ustilaginomycotina.</title>
        <authorList>
            <person name="Kijpornyongpan T."/>
            <person name="Mondo S.J."/>
            <person name="Barry K."/>
            <person name="Sandor L."/>
            <person name="Lee J."/>
            <person name="Lipzen A."/>
            <person name="Pangilinan J."/>
            <person name="LaButti K."/>
            <person name="Hainaut M."/>
            <person name="Henrissat B."/>
            <person name="Grigoriev I.V."/>
            <person name="Spatafora J.W."/>
            <person name="Aime M.C."/>
        </authorList>
    </citation>
    <scope>NUCLEOTIDE SEQUENCE [LARGE SCALE GENOMIC DNA]</scope>
    <source>
        <strain evidence="2 3">MCA 3645</strain>
    </source>
</reference>
<dbReference type="EMBL" id="KZ819205">
    <property type="protein sequence ID" value="PWY97580.1"/>
    <property type="molecule type" value="Genomic_DNA"/>
</dbReference>
<dbReference type="InParanoid" id="A0A317XJX2"/>
<dbReference type="Proteomes" id="UP000246740">
    <property type="component" value="Unassembled WGS sequence"/>
</dbReference>
<protein>
    <submittedName>
        <fullName evidence="2">Uncharacterized protein</fullName>
    </submittedName>
</protein>
<feature type="compositionally biased region" description="Polar residues" evidence="1">
    <location>
        <begin position="52"/>
        <end position="68"/>
    </location>
</feature>